<dbReference type="Proteomes" id="UP000004211">
    <property type="component" value="Unassembled WGS sequence"/>
</dbReference>
<gene>
    <name evidence="1" type="ORF">HMPREF9321_1712</name>
</gene>
<evidence type="ECO:0000313" key="2">
    <source>
        <dbReference type="Proteomes" id="UP000004211"/>
    </source>
</evidence>
<dbReference type="eggNOG" id="COG1002">
    <property type="taxonomic scope" value="Bacteria"/>
</dbReference>
<comment type="caution">
    <text evidence="1">The sequence shown here is derived from an EMBL/GenBank/DDBJ whole genome shotgun (WGS) entry which is preliminary data.</text>
</comment>
<name>E1L7N2_9FIRM</name>
<organism evidence="1 2">
    <name type="scientific">Veillonella atypica ACS-049-V-Sch6</name>
    <dbReference type="NCBI Taxonomy" id="866776"/>
    <lineage>
        <taxon>Bacteria</taxon>
        <taxon>Bacillati</taxon>
        <taxon>Bacillota</taxon>
        <taxon>Negativicutes</taxon>
        <taxon>Veillonellales</taxon>
        <taxon>Veillonellaceae</taxon>
        <taxon>Veillonella</taxon>
    </lineage>
</organism>
<dbReference type="AlphaFoldDB" id="E1L7N2"/>
<reference evidence="1 2" key="1">
    <citation type="submission" date="2010-08" db="EMBL/GenBank/DDBJ databases">
        <authorList>
            <person name="Durkin A.S."/>
            <person name="Madupu R."/>
            <person name="Torralba M."/>
            <person name="Gillis M."/>
            <person name="Methe B."/>
            <person name="Sutton G."/>
            <person name="Nelson K.E."/>
        </authorList>
    </citation>
    <scope>NUCLEOTIDE SEQUENCE [LARGE SCALE GENOMIC DNA]</scope>
    <source>
        <strain evidence="1 2">ACS-049-V-Sch6</strain>
    </source>
</reference>
<protein>
    <submittedName>
        <fullName evidence="1">Uncharacterized protein</fullName>
    </submittedName>
</protein>
<accession>E1L7N2</accession>
<sequence>MQLLTVDVSESELAKDAKALLQILLKDRTTKKNIVWASPSYRGWGKEFTEDQPIKLKSIIGPYESIIQPRVTKKKDEQALRTRKKGEVFTPPWLVDKQVQMVESELGELSFADYIGLRWMEITCGEAPL</sequence>
<proteinExistence type="predicted"/>
<dbReference type="EMBL" id="AEDR01000043">
    <property type="protein sequence ID" value="EFL55634.1"/>
    <property type="molecule type" value="Genomic_DNA"/>
</dbReference>
<dbReference type="RefSeq" id="WP_005378030.1">
    <property type="nucleotide sequence ID" value="NZ_AEDR01000043.1"/>
</dbReference>
<evidence type="ECO:0000313" key="1">
    <source>
        <dbReference type="EMBL" id="EFL55634.1"/>
    </source>
</evidence>